<evidence type="ECO:0000313" key="6">
    <source>
        <dbReference type="EMBL" id="MCL7026563.1"/>
    </source>
</evidence>
<keyword evidence="7" id="KW-1185">Reference proteome</keyword>
<gene>
    <name evidence="6" type="ORF">MKW94_010884</name>
</gene>
<sequence>MIEEEPEEATDGKEEDEEEPKEAEDDNEEECQEGYISWLGVHPTYRKLGIAAKLMTAAENAMVQEYGCEYVDLKVRVSNHAGVILYTKILGYRFHRNDVSDDGEDAYVMRKQLPGKQLDHLMLGFRHACDLLCFPDVQDDQATNFSFFNESILSDIIYVAEYDGRIVGYVVANMLEEKPEEAKDDKVEDKEECRGGYISWLGVHPTHRKLGIAAKLMTAAEKAMVQVYGCEYVYLHVRVSNHAGVSLYTKILGYRFHYTEAKSFKDGEDAYVMRKQLPGKQLDHLMLGFRHGSGCFWSEAKAELLGLLDRLEIC</sequence>
<evidence type="ECO:0000256" key="3">
    <source>
        <dbReference type="ARBA" id="ARBA00025786"/>
    </source>
</evidence>
<dbReference type="GO" id="GO:1990189">
    <property type="term" value="F:protein N-terminal-serine acetyltransferase activity"/>
    <property type="evidence" value="ECO:0007669"/>
    <property type="project" value="TreeGrafter"/>
</dbReference>
<dbReference type="GO" id="GO:0031415">
    <property type="term" value="C:NatA complex"/>
    <property type="evidence" value="ECO:0007669"/>
    <property type="project" value="InterPro"/>
</dbReference>
<comment type="similarity">
    <text evidence="3">Belongs to the acetyltransferase family. ARD1 subfamily.</text>
</comment>
<dbReference type="InterPro" id="IPR000182">
    <property type="entry name" value="GNAT_dom"/>
</dbReference>
<name>A0AA41S571_PAPNU</name>
<organism evidence="6 7">
    <name type="scientific">Papaver nudicaule</name>
    <name type="common">Iceland poppy</name>
    <dbReference type="NCBI Taxonomy" id="74823"/>
    <lineage>
        <taxon>Eukaryota</taxon>
        <taxon>Viridiplantae</taxon>
        <taxon>Streptophyta</taxon>
        <taxon>Embryophyta</taxon>
        <taxon>Tracheophyta</taxon>
        <taxon>Spermatophyta</taxon>
        <taxon>Magnoliopsida</taxon>
        <taxon>Ranunculales</taxon>
        <taxon>Papaveraceae</taxon>
        <taxon>Papaveroideae</taxon>
        <taxon>Papaver</taxon>
    </lineage>
</organism>
<evidence type="ECO:0000256" key="4">
    <source>
        <dbReference type="SAM" id="MobiDB-lite"/>
    </source>
</evidence>
<dbReference type="GO" id="GO:1990190">
    <property type="term" value="F:protein-N-terminal-glutamate acetyltransferase activity"/>
    <property type="evidence" value="ECO:0007669"/>
    <property type="project" value="TreeGrafter"/>
</dbReference>
<feature type="region of interest" description="Disordered" evidence="4">
    <location>
        <begin position="1"/>
        <end position="29"/>
    </location>
</feature>
<comment type="caution">
    <text evidence="6">The sequence shown here is derived from an EMBL/GenBank/DDBJ whole genome shotgun (WGS) entry which is preliminary data.</text>
</comment>
<dbReference type="EMBL" id="JAJJMA010058422">
    <property type="protein sequence ID" value="MCL7026563.1"/>
    <property type="molecule type" value="Genomic_DNA"/>
</dbReference>
<dbReference type="Proteomes" id="UP001177140">
    <property type="component" value="Unassembled WGS sequence"/>
</dbReference>
<dbReference type="AlphaFoldDB" id="A0AA41S571"/>
<reference evidence="6" key="1">
    <citation type="submission" date="2022-03" db="EMBL/GenBank/DDBJ databases">
        <title>A functionally conserved STORR gene fusion in Papaver species that diverged 16.8 million years ago.</title>
        <authorList>
            <person name="Catania T."/>
        </authorList>
    </citation>
    <scope>NUCLEOTIDE SEQUENCE</scope>
    <source>
        <strain evidence="6">S-191538</strain>
    </source>
</reference>
<dbReference type="InterPro" id="IPR016181">
    <property type="entry name" value="Acyl_CoA_acyltransferase"/>
</dbReference>
<dbReference type="CDD" id="cd04301">
    <property type="entry name" value="NAT_SF"/>
    <property type="match status" value="2"/>
</dbReference>
<feature type="domain" description="N-acetyltransferase" evidence="5">
    <location>
        <begin position="1"/>
        <end position="114"/>
    </location>
</feature>
<evidence type="ECO:0000313" key="7">
    <source>
        <dbReference type="Proteomes" id="UP001177140"/>
    </source>
</evidence>
<dbReference type="SUPFAM" id="SSF55729">
    <property type="entry name" value="Acyl-CoA N-acyltransferases (Nat)"/>
    <property type="match status" value="2"/>
</dbReference>
<dbReference type="Pfam" id="PF00583">
    <property type="entry name" value="Acetyltransf_1"/>
    <property type="match status" value="2"/>
</dbReference>
<proteinExistence type="inferred from homology"/>
<dbReference type="PANTHER" id="PTHR23091:SF4">
    <property type="entry name" value="N-TERMINAL AMINO-ACID N(ALPHA)-ACETYLTRANSFERASE NATA"/>
    <property type="match status" value="1"/>
</dbReference>
<evidence type="ECO:0000259" key="5">
    <source>
        <dbReference type="PROSITE" id="PS51186"/>
    </source>
</evidence>
<evidence type="ECO:0000256" key="1">
    <source>
        <dbReference type="ARBA" id="ARBA00022679"/>
    </source>
</evidence>
<dbReference type="PANTHER" id="PTHR23091">
    <property type="entry name" value="N-TERMINAL ACETYLTRANSFERASE"/>
    <property type="match status" value="1"/>
</dbReference>
<protein>
    <recommendedName>
        <fullName evidence="5">N-acetyltransferase domain-containing protein</fullName>
    </recommendedName>
</protein>
<keyword evidence="1" id="KW-0808">Transferase</keyword>
<feature type="domain" description="N-acetyltransferase" evidence="5">
    <location>
        <begin position="113"/>
        <end position="278"/>
    </location>
</feature>
<accession>A0AA41S571</accession>
<dbReference type="Gene3D" id="3.40.630.30">
    <property type="match status" value="2"/>
</dbReference>
<keyword evidence="2" id="KW-0012">Acyltransferase</keyword>
<dbReference type="InterPro" id="IPR045047">
    <property type="entry name" value="Ard1-like"/>
</dbReference>
<dbReference type="PROSITE" id="PS51186">
    <property type="entry name" value="GNAT"/>
    <property type="match status" value="2"/>
</dbReference>
<evidence type="ECO:0000256" key="2">
    <source>
        <dbReference type="ARBA" id="ARBA00023315"/>
    </source>
</evidence>